<name>A0A419W5U2_9BACT</name>
<keyword evidence="4" id="KW-0547">Nucleotide-binding</keyword>
<dbReference type="GO" id="GO:0006310">
    <property type="term" value="P:DNA recombination"/>
    <property type="evidence" value="ECO:0007669"/>
    <property type="project" value="InterPro"/>
</dbReference>
<dbReference type="GO" id="GO:0043590">
    <property type="term" value="C:bacterial nucleoid"/>
    <property type="evidence" value="ECO:0007669"/>
    <property type="project" value="TreeGrafter"/>
</dbReference>
<evidence type="ECO:0000256" key="6">
    <source>
        <dbReference type="ARBA" id="ARBA00022840"/>
    </source>
</evidence>
<organism evidence="12 13">
    <name type="scientific">Mangrovibacterium diazotrophicum</name>
    <dbReference type="NCBI Taxonomy" id="1261403"/>
    <lineage>
        <taxon>Bacteria</taxon>
        <taxon>Pseudomonadati</taxon>
        <taxon>Bacteroidota</taxon>
        <taxon>Bacteroidia</taxon>
        <taxon>Marinilabiliales</taxon>
        <taxon>Prolixibacteraceae</taxon>
        <taxon>Mangrovibacterium</taxon>
    </lineage>
</organism>
<dbReference type="NCBIfam" id="TIGR00634">
    <property type="entry name" value="recN"/>
    <property type="match status" value="1"/>
</dbReference>
<evidence type="ECO:0000256" key="10">
    <source>
        <dbReference type="SAM" id="Coils"/>
    </source>
</evidence>
<keyword evidence="13" id="KW-1185">Reference proteome</keyword>
<dbReference type="RefSeq" id="WP_120272186.1">
    <property type="nucleotide sequence ID" value="NZ_RAPN01000001.1"/>
</dbReference>
<protein>
    <recommendedName>
        <fullName evidence="3 9">DNA repair protein RecN</fullName>
    </recommendedName>
    <alternativeName>
        <fullName evidence="8 9">Recombination protein N</fullName>
    </alternativeName>
</protein>
<dbReference type="PIRSF" id="PIRSF003128">
    <property type="entry name" value="RecN"/>
    <property type="match status" value="1"/>
</dbReference>
<reference evidence="12 13" key="1">
    <citation type="submission" date="2018-09" db="EMBL/GenBank/DDBJ databases">
        <title>Genomic Encyclopedia of Archaeal and Bacterial Type Strains, Phase II (KMG-II): from individual species to whole genera.</title>
        <authorList>
            <person name="Goeker M."/>
        </authorList>
    </citation>
    <scope>NUCLEOTIDE SEQUENCE [LARGE SCALE GENOMIC DNA]</scope>
    <source>
        <strain evidence="12 13">DSM 27148</strain>
    </source>
</reference>
<dbReference type="AlphaFoldDB" id="A0A419W5U2"/>
<accession>A0A419W5U2</accession>
<evidence type="ECO:0000256" key="2">
    <source>
        <dbReference type="ARBA" id="ARBA00009441"/>
    </source>
</evidence>
<dbReference type="CDD" id="cd03241">
    <property type="entry name" value="ABC_RecN"/>
    <property type="match status" value="2"/>
</dbReference>
<evidence type="ECO:0000256" key="3">
    <source>
        <dbReference type="ARBA" id="ARBA00021315"/>
    </source>
</evidence>
<evidence type="ECO:0000256" key="8">
    <source>
        <dbReference type="ARBA" id="ARBA00033408"/>
    </source>
</evidence>
<keyword evidence="7 9" id="KW-0234">DNA repair</keyword>
<dbReference type="Pfam" id="PF02463">
    <property type="entry name" value="SMC_N"/>
    <property type="match status" value="1"/>
</dbReference>
<dbReference type="SUPFAM" id="SSF52540">
    <property type="entry name" value="P-loop containing nucleoside triphosphate hydrolases"/>
    <property type="match status" value="1"/>
</dbReference>
<comment type="similarity">
    <text evidence="2 9">Belongs to the RecN family.</text>
</comment>
<dbReference type="InterPro" id="IPR027417">
    <property type="entry name" value="P-loop_NTPase"/>
</dbReference>
<feature type="coiled-coil region" evidence="10">
    <location>
        <begin position="328"/>
        <end position="362"/>
    </location>
</feature>
<keyword evidence="6" id="KW-0067">ATP-binding</keyword>
<keyword evidence="5 9" id="KW-0227">DNA damage</keyword>
<dbReference type="GO" id="GO:0009432">
    <property type="term" value="P:SOS response"/>
    <property type="evidence" value="ECO:0007669"/>
    <property type="project" value="TreeGrafter"/>
</dbReference>
<evidence type="ECO:0000256" key="1">
    <source>
        <dbReference type="ARBA" id="ARBA00003618"/>
    </source>
</evidence>
<comment type="caution">
    <text evidence="12">The sequence shown here is derived from an EMBL/GenBank/DDBJ whole genome shotgun (WGS) entry which is preliminary data.</text>
</comment>
<dbReference type="InterPro" id="IPR003395">
    <property type="entry name" value="RecF/RecN/SMC_N"/>
</dbReference>
<proteinExistence type="inferred from homology"/>
<evidence type="ECO:0000313" key="13">
    <source>
        <dbReference type="Proteomes" id="UP000283387"/>
    </source>
</evidence>
<evidence type="ECO:0000313" key="12">
    <source>
        <dbReference type="EMBL" id="RKD90817.1"/>
    </source>
</evidence>
<sequence>MLLELHISNYALIDELNIQFYKGFNIITGETGAGKSIVLGALGLVMGQRADLNVLQDKERKCTVESIFNIKDYRLQDFFEREELDYDDQTILRREISPAGKSRAFINDTPVNLKVMQDLALRLIDIHSQHQNLELGNQSFQLNLVDLVADNKTLLVEYAKSFRASQKQAKVLRDLQEEAEKAKADLDYFQFQFQQLDEAKLKENEQQDLEAEQSTLEHAEDIKMTFGQFAEDLDGEELGLLVKLKDNVSQFSKLGGVVPKAKEVAERLESCYLELKDLVADCSDVAERTEHDPDRIQLVSERLDLLYNLQQKFRVGSVEELLALKEDYDQKINQIASFDDEIEAAEQKLVALQEDVNTKAAELSERRQAVAGRITESVEDVLQKLGMPNAVFRLSFETMPQAGPSGTDDLCFTFSANKNGQPQDIAKIASGGEISRVMLALKTLITDSKALPTIIFDEIDTGISGEVALKMGVILKQMASNVQIINITHLPQIAGKGEHHFKVYKYDEADRTYTSIRQLGVDERIDELAQMLSGSNASETARKTARELLE</sequence>
<comment type="function">
    <text evidence="1 9">May be involved in recombinational repair of damaged DNA.</text>
</comment>
<dbReference type="Gene3D" id="3.40.50.300">
    <property type="entry name" value="P-loop containing nucleotide triphosphate hydrolases"/>
    <property type="match status" value="2"/>
</dbReference>
<dbReference type="EMBL" id="RAPN01000001">
    <property type="protein sequence ID" value="RKD90817.1"/>
    <property type="molecule type" value="Genomic_DNA"/>
</dbReference>
<gene>
    <name evidence="12" type="ORF">BC643_1160</name>
</gene>
<keyword evidence="10" id="KW-0175">Coiled coil</keyword>
<evidence type="ECO:0000256" key="5">
    <source>
        <dbReference type="ARBA" id="ARBA00022763"/>
    </source>
</evidence>
<dbReference type="GO" id="GO:0005524">
    <property type="term" value="F:ATP binding"/>
    <property type="evidence" value="ECO:0007669"/>
    <property type="project" value="UniProtKB-KW"/>
</dbReference>
<dbReference type="PANTHER" id="PTHR11059">
    <property type="entry name" value="DNA REPAIR PROTEIN RECN"/>
    <property type="match status" value="1"/>
</dbReference>
<feature type="coiled-coil region" evidence="10">
    <location>
        <begin position="165"/>
        <end position="222"/>
    </location>
</feature>
<evidence type="ECO:0000259" key="11">
    <source>
        <dbReference type="Pfam" id="PF02463"/>
    </source>
</evidence>
<evidence type="ECO:0000256" key="7">
    <source>
        <dbReference type="ARBA" id="ARBA00023204"/>
    </source>
</evidence>
<dbReference type="InterPro" id="IPR004604">
    <property type="entry name" value="DNA_recomb/repair_RecN"/>
</dbReference>
<dbReference type="Proteomes" id="UP000283387">
    <property type="component" value="Unassembled WGS sequence"/>
</dbReference>
<dbReference type="GO" id="GO:0006281">
    <property type="term" value="P:DNA repair"/>
    <property type="evidence" value="ECO:0007669"/>
    <property type="project" value="UniProtKB-KW"/>
</dbReference>
<dbReference type="PANTHER" id="PTHR11059:SF0">
    <property type="entry name" value="DNA REPAIR PROTEIN RECN"/>
    <property type="match status" value="1"/>
</dbReference>
<feature type="domain" description="RecF/RecN/SMC N-terminal" evidence="11">
    <location>
        <begin position="4"/>
        <end position="508"/>
    </location>
</feature>
<dbReference type="OrthoDB" id="9806954at2"/>
<evidence type="ECO:0000256" key="4">
    <source>
        <dbReference type="ARBA" id="ARBA00022741"/>
    </source>
</evidence>
<evidence type="ECO:0000256" key="9">
    <source>
        <dbReference type="PIRNR" id="PIRNR003128"/>
    </source>
</evidence>